<sequence length="44" mass="4759">MLTAISRDNSQVAYGYNERGAQTVDCKHRGSSTATPAVRTSRMA</sequence>
<reference evidence="1 2" key="1">
    <citation type="submission" date="2014-12" db="EMBL/GenBank/DDBJ databases">
        <title>Genome assembly of Enhygromyxa salina DSM 15201.</title>
        <authorList>
            <person name="Sharma G."/>
            <person name="Subramanian S."/>
        </authorList>
    </citation>
    <scope>NUCLEOTIDE SEQUENCE [LARGE SCALE GENOMIC DNA]</scope>
    <source>
        <strain evidence="1 2">DSM 15201</strain>
    </source>
</reference>
<dbReference type="AlphaFoldDB" id="A0A0C2DA88"/>
<evidence type="ECO:0000313" key="2">
    <source>
        <dbReference type="Proteomes" id="UP000031599"/>
    </source>
</evidence>
<protein>
    <submittedName>
        <fullName evidence="1">Uncharacterized protein</fullName>
    </submittedName>
</protein>
<organism evidence="1 2">
    <name type="scientific">Enhygromyxa salina</name>
    <dbReference type="NCBI Taxonomy" id="215803"/>
    <lineage>
        <taxon>Bacteria</taxon>
        <taxon>Pseudomonadati</taxon>
        <taxon>Myxococcota</taxon>
        <taxon>Polyangia</taxon>
        <taxon>Nannocystales</taxon>
        <taxon>Nannocystaceae</taxon>
        <taxon>Enhygromyxa</taxon>
    </lineage>
</organism>
<evidence type="ECO:0000313" key="1">
    <source>
        <dbReference type="EMBL" id="KIG16807.1"/>
    </source>
</evidence>
<name>A0A0C2DA88_9BACT</name>
<gene>
    <name evidence="1" type="ORF">DB30_04151</name>
</gene>
<proteinExistence type="predicted"/>
<dbReference type="EMBL" id="JMCC02000032">
    <property type="protein sequence ID" value="KIG16807.1"/>
    <property type="molecule type" value="Genomic_DNA"/>
</dbReference>
<accession>A0A0C2DA88</accession>
<comment type="caution">
    <text evidence="1">The sequence shown here is derived from an EMBL/GenBank/DDBJ whole genome shotgun (WGS) entry which is preliminary data.</text>
</comment>
<dbReference type="Proteomes" id="UP000031599">
    <property type="component" value="Unassembled WGS sequence"/>
</dbReference>